<dbReference type="NCBIfam" id="NF012211">
    <property type="entry name" value="tand_rpt_95"/>
    <property type="match status" value="2"/>
</dbReference>
<feature type="non-terminal residue" evidence="2">
    <location>
        <position position="600"/>
    </location>
</feature>
<dbReference type="GO" id="GO:0005509">
    <property type="term" value="F:calcium ion binding"/>
    <property type="evidence" value="ECO:0007669"/>
    <property type="project" value="InterPro"/>
</dbReference>
<dbReference type="SUPFAM" id="SSF49313">
    <property type="entry name" value="Cadherin-like"/>
    <property type="match status" value="1"/>
</dbReference>
<dbReference type="SMART" id="SM00736">
    <property type="entry name" value="CADG"/>
    <property type="match status" value="2"/>
</dbReference>
<organism evidence="2">
    <name type="scientific">marine metagenome</name>
    <dbReference type="NCBI Taxonomy" id="408172"/>
    <lineage>
        <taxon>unclassified sequences</taxon>
        <taxon>metagenomes</taxon>
        <taxon>ecological metagenomes</taxon>
    </lineage>
</organism>
<dbReference type="InterPro" id="IPR015919">
    <property type="entry name" value="Cadherin-like_sf"/>
</dbReference>
<dbReference type="EMBL" id="UINC01039167">
    <property type="protein sequence ID" value="SVB37247.1"/>
    <property type="molecule type" value="Genomic_DNA"/>
</dbReference>
<proteinExistence type="predicted"/>
<dbReference type="InterPro" id="IPR006644">
    <property type="entry name" value="Cadg"/>
</dbReference>
<gene>
    <name evidence="2" type="ORF">METZ01_LOCUS190101</name>
</gene>
<dbReference type="Pfam" id="PF17963">
    <property type="entry name" value="Big_9"/>
    <property type="match status" value="5"/>
</dbReference>
<dbReference type="InterPro" id="IPR013783">
    <property type="entry name" value="Ig-like_fold"/>
</dbReference>
<dbReference type="AlphaFoldDB" id="A0A382DHZ9"/>
<name>A0A382DHZ9_9ZZZZ</name>
<feature type="domain" description="Dystroglycan-type cadherin-like" evidence="1">
    <location>
        <begin position="331"/>
        <end position="423"/>
    </location>
</feature>
<dbReference type="Gene3D" id="2.60.40.2810">
    <property type="match status" value="1"/>
</dbReference>
<feature type="domain" description="Dystroglycan-type cadherin-like" evidence="1">
    <location>
        <begin position="426"/>
        <end position="511"/>
    </location>
</feature>
<dbReference type="Gene3D" id="2.60.40.3440">
    <property type="match status" value="1"/>
</dbReference>
<evidence type="ECO:0000259" key="1">
    <source>
        <dbReference type="SMART" id="SM00736"/>
    </source>
</evidence>
<reference evidence="2" key="1">
    <citation type="submission" date="2018-05" db="EMBL/GenBank/DDBJ databases">
        <authorList>
            <person name="Lanie J.A."/>
            <person name="Ng W.-L."/>
            <person name="Kazmierczak K.M."/>
            <person name="Andrzejewski T.M."/>
            <person name="Davidsen T.M."/>
            <person name="Wayne K.J."/>
            <person name="Tettelin H."/>
            <person name="Glass J.I."/>
            <person name="Rusch D."/>
            <person name="Podicherti R."/>
            <person name="Tsui H.-C.T."/>
            <person name="Winkler M.E."/>
        </authorList>
    </citation>
    <scope>NUCLEOTIDE SEQUENCE</scope>
</reference>
<evidence type="ECO:0000313" key="2">
    <source>
        <dbReference type="EMBL" id="SVB37247.1"/>
    </source>
</evidence>
<accession>A0A382DHZ9</accession>
<dbReference type="GO" id="GO:0016020">
    <property type="term" value="C:membrane"/>
    <property type="evidence" value="ECO:0007669"/>
    <property type="project" value="InterPro"/>
</dbReference>
<protein>
    <recommendedName>
        <fullName evidence="1">Dystroglycan-type cadherin-like domain-containing protein</fullName>
    </recommendedName>
</protein>
<dbReference type="Gene3D" id="2.60.40.10">
    <property type="entry name" value="Immunoglobulins"/>
    <property type="match status" value="1"/>
</dbReference>
<sequence>MVVQAVETGVEDPLVSNQVIISVEVFSENDAPVVTSFDWSIIEDGSTEILLQGYDADGHELTFSIDEDVENGSLTSPVGNTVTYTPSENYSGSDSFSYYAYDGIAYSSDTAVVSLTVIPVNDPPTVSDTSIVIAENDSSFTLGADDVDDVDLTISFVPMDSGTFFGGSVEDNGDGSFTYSMGTNASDQDFILYKATDEISESSLGLITFNISGGTMFAGRGAPLALTDEVDVTEDIVKTISFVGFDADNAFSEDAFITITQQPSNGTIDDEFVLIVDSVDELAQWTLTYTPDPDFSGADEIKFTINNPSNPESESGEATISITVNAVNDLPTISAIEDATIYEDESLTLIVDVTDADNELILSHVSSDANFVTSIENSILLVTPNPNYSGTATITVTATEDGGENAQTSESFNVVVTSVNDSPQMTTIDDQITLEDEIFSIILSANDVEGDEFTFSELSMPAWLNLDGATLSGTPLNEDVGGQTISVFVSDASASDTVSFMLTVENVNDVPEIDVLSYPGTVDEDTEKTFQFIPQDIDLDNNTLSVTVTSLDMNLVSSDSIIIEPTGTFVSGDTITVTLKPTLDQFGTTSIILEVMDDDL</sequence>